<dbReference type="GO" id="GO:0005525">
    <property type="term" value="F:GTP binding"/>
    <property type="evidence" value="ECO:0007669"/>
    <property type="project" value="UniProtKB-KW"/>
</dbReference>
<reference evidence="3 4" key="1">
    <citation type="journal article" date="2013" name="Curr. Biol.">
        <title>The Genome of the Foraminiferan Reticulomyxa filosa.</title>
        <authorList>
            <person name="Glockner G."/>
            <person name="Hulsmann N."/>
            <person name="Schleicher M."/>
            <person name="Noegel A.A."/>
            <person name="Eichinger L."/>
            <person name="Gallinger C."/>
            <person name="Pawlowski J."/>
            <person name="Sierra R."/>
            <person name="Euteneuer U."/>
            <person name="Pillet L."/>
            <person name="Moustafa A."/>
            <person name="Platzer M."/>
            <person name="Groth M."/>
            <person name="Szafranski K."/>
            <person name="Schliwa M."/>
        </authorList>
    </citation>
    <scope>NUCLEOTIDE SEQUENCE [LARGE SCALE GENOMIC DNA]</scope>
</reference>
<dbReference type="PANTHER" id="PTHR24073">
    <property type="entry name" value="DRAB5-RELATED"/>
    <property type="match status" value="1"/>
</dbReference>
<dbReference type="SMART" id="SM00175">
    <property type="entry name" value="RAB"/>
    <property type="match status" value="1"/>
</dbReference>
<dbReference type="PROSITE" id="PS51419">
    <property type="entry name" value="RAB"/>
    <property type="match status" value="1"/>
</dbReference>
<dbReference type="PRINTS" id="PR00449">
    <property type="entry name" value="RASTRNSFRMNG"/>
</dbReference>
<evidence type="ECO:0000256" key="1">
    <source>
        <dbReference type="ARBA" id="ARBA00022741"/>
    </source>
</evidence>
<proteinExistence type="predicted"/>
<dbReference type="PROSITE" id="PS00675">
    <property type="entry name" value="SIGMA54_INTERACT_1"/>
    <property type="match status" value="1"/>
</dbReference>
<evidence type="ECO:0000313" key="4">
    <source>
        <dbReference type="Proteomes" id="UP000023152"/>
    </source>
</evidence>
<evidence type="ECO:0000313" key="3">
    <source>
        <dbReference type="EMBL" id="ETO13316.1"/>
    </source>
</evidence>
<keyword evidence="4" id="KW-1185">Reference proteome</keyword>
<name>X6MI38_RETFI</name>
<comment type="caution">
    <text evidence="3">The sequence shown here is derived from an EMBL/GenBank/DDBJ whole genome shotgun (WGS) entry which is preliminary data.</text>
</comment>
<dbReference type="AlphaFoldDB" id="X6MI38"/>
<dbReference type="OrthoDB" id="8954335at2759"/>
<protein>
    <submittedName>
        <fullName evidence="3">Uncharacterized protein</fullName>
    </submittedName>
</protein>
<dbReference type="EMBL" id="ASPP01020678">
    <property type="protein sequence ID" value="ETO13316.1"/>
    <property type="molecule type" value="Genomic_DNA"/>
</dbReference>
<keyword evidence="2" id="KW-0342">GTP-binding</keyword>
<dbReference type="SUPFAM" id="SSF52540">
    <property type="entry name" value="P-loop containing nucleoside triphosphate hydrolases"/>
    <property type="match status" value="1"/>
</dbReference>
<dbReference type="Gene3D" id="3.40.50.300">
    <property type="entry name" value="P-loop containing nucleotide triphosphate hydrolases"/>
    <property type="match status" value="1"/>
</dbReference>
<dbReference type="Pfam" id="PF08477">
    <property type="entry name" value="Roc"/>
    <property type="match status" value="1"/>
</dbReference>
<gene>
    <name evidence="3" type="ORF">RFI_24058</name>
</gene>
<dbReference type="SMART" id="SM00173">
    <property type="entry name" value="RAS"/>
    <property type="match status" value="1"/>
</dbReference>
<sequence length="303" mass="34961">MYSSKKTSEPRLPTLRILVLGDSGVGKTSVCRRICQIGEGSGKGEPNNQSTIGADFHVLLHAYNRTTNYFIEFIDCSGSADYKISRPIYYRKVDGILLVFDTYNKRSYENLHTWLRDFSNNSDVLPSEKLALGTFQTKGGKSSKPSYFHKYVKWIIPNLKVVVENRDNDKSNKDLYDMKECDEDTPVFIIGNKIDKCEHKNKERLLNIVQTFDTSKDFGHSSIFVSTCDDKYTFSEFFHWLNTIIAKLEHKCHHTETPTSSANNNNGKIESRTNTVVKNRQHYPYNDMLYATYLNTEDKYTLF</sequence>
<dbReference type="InterPro" id="IPR025662">
    <property type="entry name" value="Sigma_54_int_dom_ATP-bd_1"/>
</dbReference>
<evidence type="ECO:0000256" key="2">
    <source>
        <dbReference type="ARBA" id="ARBA00023134"/>
    </source>
</evidence>
<organism evidence="3 4">
    <name type="scientific">Reticulomyxa filosa</name>
    <dbReference type="NCBI Taxonomy" id="46433"/>
    <lineage>
        <taxon>Eukaryota</taxon>
        <taxon>Sar</taxon>
        <taxon>Rhizaria</taxon>
        <taxon>Retaria</taxon>
        <taxon>Foraminifera</taxon>
        <taxon>Monothalamids</taxon>
        <taxon>Reticulomyxidae</taxon>
        <taxon>Reticulomyxa</taxon>
    </lineage>
</organism>
<accession>X6MI38</accession>
<dbReference type="InterPro" id="IPR027417">
    <property type="entry name" value="P-loop_NTPase"/>
</dbReference>
<dbReference type="Proteomes" id="UP000023152">
    <property type="component" value="Unassembled WGS sequence"/>
</dbReference>
<keyword evidence="1" id="KW-0547">Nucleotide-binding</keyword>